<dbReference type="GeneID" id="303190010"/>
<dbReference type="Pfam" id="PF06082">
    <property type="entry name" value="YjbH"/>
    <property type="match status" value="1"/>
</dbReference>
<accession>A0A368LIE4</accession>
<name>A0A368LIE4_9VIBR</name>
<dbReference type="RefSeq" id="WP_086960193.1">
    <property type="nucleotide sequence ID" value="NZ_FUKS01000023.1"/>
</dbReference>
<sequence length="700" mass="78159">MVMQKTSAYVVPLAYLALFSSSVFADTQVDQLPSHQSFTGLTNTPNAQVVNTGDFNLYYGQGLPYQNGIGDLDDWVATVGIFPGLEVAGRVVTKTYDCNIYTDKNCGIRDLSASLKYQLPFIYDYTGFNLAIGTQDLGGAANNFQTTYVVADKTLENWPVRFSAGYGQSKLPSGIMDGPFGGIEIQPFSFLQLTGEYDSTEFNSSIKAVTPKDLLPYDMRVSLDYQVYTTRENTDKNIWGLSFNIPLVGYLDNKPAELAKQTPDKKQLLQASLSGHESAGMAKLIQSLEKEGFINIQVGKADNNKIIIALENRRYNRNQIDGAGVALGIISANAGKSISVDLELTEQTSPNIEMVMLTNGIPVLAVSTNTQCYREFLMSGISCKQTKISTTNLSKTLDNTDWQHEKVNSGFGRSQVIVSPATRYAFATEYGVLDYSLALATNLYVPLWKGFAVDVRYILPIDDSDDYQEGGYWGNQAYESEIDRAVVHQAFQLPFNIMTQFSAGYIFSGYIGAENETVWNSPEGYHSFGVQYSEFTYKDDKDDFGNTMEDKGTLLGSYTLSVPEINWQLKVEAGEFWQGDKGYQITTNHWLGDANVFVSYLDSEDEQFVSAGISLPLTFWRDMKPSYVQVRGIDQYTISAQTRVGESHNYINSGLGAQVDFQHNLGRQYFSRNRLTPSYFENNLQRLRNAYLRYLSISNE</sequence>
<reference evidence="2 3" key="1">
    <citation type="journal article" date="2017" name="Elife">
        <title>Extensive horizontal gene transfer in cheese-associated bacteria.</title>
        <authorList>
            <person name="Bonham K.S."/>
            <person name="Wolfe B.E."/>
            <person name="Dutton R.J."/>
        </authorList>
    </citation>
    <scope>NUCLEOTIDE SEQUENCE [LARGE SCALE GENOMIC DNA]</scope>
    <source>
        <strain evidence="2 3">JB196</strain>
    </source>
</reference>
<feature type="signal peptide" evidence="1">
    <location>
        <begin position="1"/>
        <end position="25"/>
    </location>
</feature>
<proteinExistence type="predicted"/>
<dbReference type="Proteomes" id="UP000252479">
    <property type="component" value="Unassembled WGS sequence"/>
</dbReference>
<evidence type="ECO:0000256" key="1">
    <source>
        <dbReference type="SAM" id="SignalP"/>
    </source>
</evidence>
<evidence type="ECO:0008006" key="4">
    <source>
        <dbReference type="Google" id="ProtNLM"/>
    </source>
</evidence>
<comment type="caution">
    <text evidence="2">The sequence shown here is derived from an EMBL/GenBank/DDBJ whole genome shotgun (WGS) entry which is preliminary data.</text>
</comment>
<keyword evidence="3" id="KW-1185">Reference proteome</keyword>
<evidence type="ECO:0000313" key="2">
    <source>
        <dbReference type="EMBL" id="RCS70510.1"/>
    </source>
</evidence>
<organism evidence="2 3">
    <name type="scientific">Vibrio casei</name>
    <dbReference type="NCBI Taxonomy" id="673372"/>
    <lineage>
        <taxon>Bacteria</taxon>
        <taxon>Pseudomonadati</taxon>
        <taxon>Pseudomonadota</taxon>
        <taxon>Gammaproteobacteria</taxon>
        <taxon>Vibrionales</taxon>
        <taxon>Vibrionaceae</taxon>
        <taxon>Vibrio</taxon>
    </lineage>
</organism>
<evidence type="ECO:0000313" key="3">
    <source>
        <dbReference type="Proteomes" id="UP000252479"/>
    </source>
</evidence>
<feature type="chain" id="PRO_5017001234" description="YjbH domain-containing protein" evidence="1">
    <location>
        <begin position="26"/>
        <end position="700"/>
    </location>
</feature>
<dbReference type="AlphaFoldDB" id="A0A368LIE4"/>
<dbReference type="EMBL" id="QPGL01000002">
    <property type="protein sequence ID" value="RCS70510.1"/>
    <property type="molecule type" value="Genomic_DNA"/>
</dbReference>
<dbReference type="InterPro" id="IPR010344">
    <property type="entry name" value="YbjH"/>
</dbReference>
<keyword evidence="1" id="KW-0732">Signal</keyword>
<protein>
    <recommendedName>
        <fullName evidence="4">YjbH domain-containing protein</fullName>
    </recommendedName>
</protein>
<gene>
    <name evidence="2" type="ORF">CIK83_13875</name>
</gene>